<dbReference type="Gene3D" id="3.40.50.300">
    <property type="entry name" value="P-loop containing nucleotide triphosphate hydrolases"/>
    <property type="match status" value="1"/>
</dbReference>
<dbReference type="PROSITE" id="PS50893">
    <property type="entry name" value="ABC_TRANSPORTER_2"/>
    <property type="match status" value="1"/>
</dbReference>
<evidence type="ECO:0000256" key="2">
    <source>
        <dbReference type="ARBA" id="ARBA00022741"/>
    </source>
</evidence>
<keyword evidence="2" id="KW-0547">Nucleotide-binding</keyword>
<dbReference type="InterPro" id="IPR017871">
    <property type="entry name" value="ABC_transporter-like_CS"/>
</dbReference>
<gene>
    <name evidence="5" type="ORF">IDM40_05050</name>
</gene>
<evidence type="ECO:0000313" key="5">
    <source>
        <dbReference type="EMBL" id="MBE2998075.1"/>
    </source>
</evidence>
<proteinExistence type="predicted"/>
<keyword evidence="3 5" id="KW-0067">ATP-binding</keyword>
<evidence type="ECO:0000313" key="6">
    <source>
        <dbReference type="Proteomes" id="UP000806528"/>
    </source>
</evidence>
<accession>A0ABR9P2K4</accession>
<feature type="domain" description="ABC transporter" evidence="4">
    <location>
        <begin position="6"/>
        <end position="236"/>
    </location>
</feature>
<dbReference type="Pfam" id="PF00005">
    <property type="entry name" value="ABC_tran"/>
    <property type="match status" value="1"/>
</dbReference>
<dbReference type="SMART" id="SM00382">
    <property type="entry name" value="AAA"/>
    <property type="match status" value="1"/>
</dbReference>
<dbReference type="PANTHER" id="PTHR42788:SF20">
    <property type="entry name" value="ABC TRANSPORTER ATP-BINDING PROTEIN"/>
    <property type="match status" value="1"/>
</dbReference>
<dbReference type="InterPro" id="IPR027417">
    <property type="entry name" value="P-loop_NTPase"/>
</dbReference>
<dbReference type="InterPro" id="IPR050166">
    <property type="entry name" value="ABC_transporter_ATP-bind"/>
</dbReference>
<dbReference type="EMBL" id="JADBGI010000003">
    <property type="protein sequence ID" value="MBE2998075.1"/>
    <property type="molecule type" value="Genomic_DNA"/>
</dbReference>
<protein>
    <submittedName>
        <fullName evidence="5">ABC transporter ATP-binding protein</fullName>
    </submittedName>
</protein>
<organism evidence="5 6">
    <name type="scientific">Nocardiopsis coralli</name>
    <dbReference type="NCBI Taxonomy" id="2772213"/>
    <lineage>
        <taxon>Bacteria</taxon>
        <taxon>Bacillati</taxon>
        <taxon>Actinomycetota</taxon>
        <taxon>Actinomycetes</taxon>
        <taxon>Streptosporangiales</taxon>
        <taxon>Nocardiopsidaceae</taxon>
        <taxon>Nocardiopsis</taxon>
    </lineage>
</organism>
<dbReference type="SUPFAM" id="SSF52540">
    <property type="entry name" value="P-loop containing nucleoside triphosphate hydrolases"/>
    <property type="match status" value="1"/>
</dbReference>
<dbReference type="PANTHER" id="PTHR42788">
    <property type="entry name" value="TAURINE IMPORT ATP-BINDING PROTEIN-RELATED"/>
    <property type="match status" value="1"/>
</dbReference>
<evidence type="ECO:0000256" key="1">
    <source>
        <dbReference type="ARBA" id="ARBA00022448"/>
    </source>
</evidence>
<keyword evidence="6" id="KW-1185">Reference proteome</keyword>
<reference evidence="5 6" key="1">
    <citation type="submission" date="2020-09" db="EMBL/GenBank/DDBJ databases">
        <title>Diversity and distribution of actinomycetes associated with coral in the coast of Hainan.</title>
        <authorList>
            <person name="Li F."/>
        </authorList>
    </citation>
    <scope>NUCLEOTIDE SEQUENCE [LARGE SCALE GENOMIC DNA]</scope>
    <source>
        <strain evidence="5 6">HNM0947</strain>
    </source>
</reference>
<dbReference type="InterPro" id="IPR003593">
    <property type="entry name" value="AAA+_ATPase"/>
</dbReference>
<evidence type="ECO:0000256" key="3">
    <source>
        <dbReference type="ARBA" id="ARBA00022840"/>
    </source>
</evidence>
<comment type="caution">
    <text evidence="5">The sequence shown here is derived from an EMBL/GenBank/DDBJ whole genome shotgun (WGS) entry which is preliminary data.</text>
</comment>
<name>A0ABR9P2K4_9ACTN</name>
<dbReference type="Proteomes" id="UP000806528">
    <property type="component" value="Unassembled WGS sequence"/>
</dbReference>
<dbReference type="RefSeq" id="WP_193120748.1">
    <property type="nucleotide sequence ID" value="NZ_JADBGI010000003.1"/>
</dbReference>
<evidence type="ECO:0000259" key="4">
    <source>
        <dbReference type="PROSITE" id="PS50893"/>
    </source>
</evidence>
<sequence>MSGDRIEVRALTKSYPGSDRPALAGLDLEVPRRRFVSLIGPSGCGKSTLLRVLAGLTSPDEGTVDLFGSGPRALCRAKAVGLVPQTPALLPWATVRRNVALPGRVNRRAGRGTDTVDELLEGVGLAHAARSYPHQLSGGMRQRVAIARAFALRPELLLMDEPFSALDEFTRESLQLQLLDLWQQRSTTVVFVTHSVQEAVALSDTVVVMAPGKVHRTVPVDLPRPRGTSAVTGPDARTIADTVRAHLRQAWDGGAAEPEPEPTGAR</sequence>
<keyword evidence="1" id="KW-0813">Transport</keyword>
<dbReference type="InterPro" id="IPR003439">
    <property type="entry name" value="ABC_transporter-like_ATP-bd"/>
</dbReference>
<dbReference type="PROSITE" id="PS00211">
    <property type="entry name" value="ABC_TRANSPORTER_1"/>
    <property type="match status" value="1"/>
</dbReference>
<dbReference type="CDD" id="cd03293">
    <property type="entry name" value="ABC_NrtD_SsuB_transporters"/>
    <property type="match status" value="1"/>
</dbReference>
<dbReference type="GO" id="GO:0005524">
    <property type="term" value="F:ATP binding"/>
    <property type="evidence" value="ECO:0007669"/>
    <property type="project" value="UniProtKB-KW"/>
</dbReference>